<keyword evidence="5" id="KW-0762">Sugar transport</keyword>
<comment type="caution">
    <text evidence="19">The sequence shown here is derived from an EMBL/GenBank/DDBJ whole genome shotgun (WGS) entry which is preliminary data.</text>
</comment>
<evidence type="ECO:0000256" key="16">
    <source>
        <dbReference type="SAM" id="SignalP"/>
    </source>
</evidence>
<evidence type="ECO:0000313" key="20">
    <source>
        <dbReference type="Proteomes" id="UP001597394"/>
    </source>
</evidence>
<keyword evidence="20" id="KW-1185">Reference proteome</keyword>
<dbReference type="InterPro" id="IPR054765">
    <property type="entry name" value="SLBB_dom"/>
</dbReference>
<protein>
    <submittedName>
        <fullName evidence="19">Polysaccharide biosynthesis/export family protein</fullName>
    </submittedName>
</protein>
<dbReference type="PROSITE" id="PS51257">
    <property type="entry name" value="PROKAR_LIPOPROTEIN"/>
    <property type="match status" value="1"/>
</dbReference>
<comment type="similarity">
    <text evidence="2">Belongs to the BexD/CtrA/VexA family.</text>
</comment>
<feature type="chain" id="PRO_5047541914" evidence="16">
    <location>
        <begin position="27"/>
        <end position="263"/>
    </location>
</feature>
<dbReference type="EMBL" id="JBHULG010000002">
    <property type="protein sequence ID" value="MFD2545059.1"/>
    <property type="molecule type" value="Genomic_DNA"/>
</dbReference>
<evidence type="ECO:0000313" key="19">
    <source>
        <dbReference type="EMBL" id="MFD2545059.1"/>
    </source>
</evidence>
<keyword evidence="8" id="KW-0625">Polysaccharide transport</keyword>
<dbReference type="PANTHER" id="PTHR33619:SF3">
    <property type="entry name" value="POLYSACCHARIDE EXPORT PROTEIN GFCE-RELATED"/>
    <property type="match status" value="1"/>
</dbReference>
<evidence type="ECO:0000256" key="1">
    <source>
        <dbReference type="ARBA" id="ARBA00004571"/>
    </source>
</evidence>
<evidence type="ECO:0000256" key="5">
    <source>
        <dbReference type="ARBA" id="ARBA00022597"/>
    </source>
</evidence>
<evidence type="ECO:0000256" key="12">
    <source>
        <dbReference type="ARBA" id="ARBA00023139"/>
    </source>
</evidence>
<feature type="domain" description="SLBB" evidence="18">
    <location>
        <begin position="145"/>
        <end position="224"/>
    </location>
</feature>
<name>A0ABW5K8Q9_9FLAO</name>
<dbReference type="InterPro" id="IPR003715">
    <property type="entry name" value="Poly_export_N"/>
</dbReference>
<evidence type="ECO:0000256" key="4">
    <source>
        <dbReference type="ARBA" id="ARBA00022452"/>
    </source>
</evidence>
<keyword evidence="9" id="KW-0406">Ion transport</keyword>
<accession>A0ABW5K8Q9</accession>
<reference evidence="20" key="1">
    <citation type="journal article" date="2019" name="Int. J. Syst. Evol. Microbiol.">
        <title>The Global Catalogue of Microorganisms (GCM) 10K type strain sequencing project: providing services to taxonomists for standard genome sequencing and annotation.</title>
        <authorList>
            <consortium name="The Broad Institute Genomics Platform"/>
            <consortium name="The Broad Institute Genome Sequencing Center for Infectious Disease"/>
            <person name="Wu L."/>
            <person name="Ma J."/>
        </authorList>
    </citation>
    <scope>NUCLEOTIDE SEQUENCE [LARGE SCALE GENOMIC DNA]</scope>
    <source>
        <strain evidence="20">KCTC 52204</strain>
    </source>
</reference>
<proteinExistence type="inferred from homology"/>
<keyword evidence="14" id="KW-0449">Lipoprotein</keyword>
<gene>
    <name evidence="19" type="ORF">ACFSO8_06240</name>
</gene>
<evidence type="ECO:0000256" key="11">
    <source>
        <dbReference type="ARBA" id="ARBA00023136"/>
    </source>
</evidence>
<keyword evidence="6 15" id="KW-0812">Transmembrane</keyword>
<evidence type="ECO:0000256" key="3">
    <source>
        <dbReference type="ARBA" id="ARBA00022448"/>
    </source>
</evidence>
<keyword evidence="11 15" id="KW-0472">Membrane</keyword>
<evidence type="ECO:0000259" key="17">
    <source>
        <dbReference type="Pfam" id="PF02563"/>
    </source>
</evidence>
<keyword evidence="10" id="KW-0626">Porin</keyword>
<evidence type="ECO:0000259" key="18">
    <source>
        <dbReference type="Pfam" id="PF22461"/>
    </source>
</evidence>
<comment type="subcellular location">
    <subcellularLocation>
        <location evidence="1">Cell outer membrane</location>
        <topology evidence="1">Multi-pass membrane protein</topology>
    </subcellularLocation>
</comment>
<feature type="domain" description="Polysaccharide export protein N-terminal" evidence="17">
    <location>
        <begin position="50"/>
        <end position="141"/>
    </location>
</feature>
<dbReference type="Proteomes" id="UP001597394">
    <property type="component" value="Unassembled WGS sequence"/>
</dbReference>
<dbReference type="Gene3D" id="3.10.560.10">
    <property type="entry name" value="Outer membrane lipoprotein wza domain like"/>
    <property type="match status" value="1"/>
</dbReference>
<evidence type="ECO:0000256" key="2">
    <source>
        <dbReference type="ARBA" id="ARBA00009450"/>
    </source>
</evidence>
<organism evidence="19 20">
    <name type="scientific">Kaistella montana</name>
    <dbReference type="NCBI Taxonomy" id="1849733"/>
    <lineage>
        <taxon>Bacteria</taxon>
        <taxon>Pseudomonadati</taxon>
        <taxon>Bacteroidota</taxon>
        <taxon>Flavobacteriia</taxon>
        <taxon>Flavobacteriales</taxon>
        <taxon>Weeksellaceae</taxon>
        <taxon>Chryseobacterium group</taxon>
        <taxon>Kaistella</taxon>
    </lineage>
</organism>
<evidence type="ECO:0000256" key="7">
    <source>
        <dbReference type="ARBA" id="ARBA00022729"/>
    </source>
</evidence>
<feature type="signal peptide" evidence="16">
    <location>
        <begin position="1"/>
        <end position="26"/>
    </location>
</feature>
<evidence type="ECO:0000256" key="8">
    <source>
        <dbReference type="ARBA" id="ARBA00023047"/>
    </source>
</evidence>
<keyword evidence="13" id="KW-0998">Cell outer membrane</keyword>
<evidence type="ECO:0000256" key="15">
    <source>
        <dbReference type="SAM" id="Phobius"/>
    </source>
</evidence>
<keyword evidence="12" id="KW-0564">Palmitate</keyword>
<evidence type="ECO:0000256" key="6">
    <source>
        <dbReference type="ARBA" id="ARBA00022692"/>
    </source>
</evidence>
<dbReference type="Pfam" id="PF02563">
    <property type="entry name" value="Poly_export"/>
    <property type="match status" value="1"/>
</dbReference>
<evidence type="ECO:0000256" key="13">
    <source>
        <dbReference type="ARBA" id="ARBA00023237"/>
    </source>
</evidence>
<evidence type="ECO:0000256" key="9">
    <source>
        <dbReference type="ARBA" id="ARBA00023065"/>
    </source>
</evidence>
<evidence type="ECO:0000256" key="14">
    <source>
        <dbReference type="ARBA" id="ARBA00023288"/>
    </source>
</evidence>
<keyword evidence="3" id="KW-0813">Transport</keyword>
<dbReference type="Pfam" id="PF22461">
    <property type="entry name" value="SLBB_2"/>
    <property type="match status" value="1"/>
</dbReference>
<keyword evidence="15" id="KW-1133">Transmembrane helix</keyword>
<dbReference type="PANTHER" id="PTHR33619">
    <property type="entry name" value="POLYSACCHARIDE EXPORT PROTEIN GFCE-RELATED"/>
    <property type="match status" value="1"/>
</dbReference>
<dbReference type="InterPro" id="IPR049712">
    <property type="entry name" value="Poly_export"/>
</dbReference>
<keyword evidence="7 16" id="KW-0732">Signal</keyword>
<feature type="transmembrane region" description="Helical" evidence="15">
    <location>
        <begin position="242"/>
        <end position="261"/>
    </location>
</feature>
<dbReference type="RefSeq" id="WP_255928755.1">
    <property type="nucleotide sequence ID" value="NZ_JANFQP010000002.1"/>
</dbReference>
<keyword evidence="4" id="KW-1134">Transmembrane beta strand</keyword>
<evidence type="ECO:0000256" key="10">
    <source>
        <dbReference type="ARBA" id="ARBA00023114"/>
    </source>
</evidence>
<sequence>MNKNTVVLVLLFVFLTLSSCKTRNQASELNYMQNVEQVATEASMKSALNTIQKGDQLVIFVSAKNMEVVRPFNQGYYTSPNPTTTNAPNSERVYLVDSEGNIDFPVIGKLSTADKSLEAFRVELTDRVTTYVKNPTVTMRLANFKVTVLGEVNRPGQITIPEGQTTLLNALGLVGDVTMYAKREDILLVRNVDGEMTKTRINLMDANFINSPYFQLKQNDVIYVSANYNKEKLARQDPNTGIYIAVAGMVIGLAGIFITIFKN</sequence>